<dbReference type="InterPro" id="IPR021255">
    <property type="entry name" value="DUF2807"/>
</dbReference>
<dbReference type="PANTHER" id="PTHR39200">
    <property type="entry name" value="HYPOTHETICAL EXPORTED PROTEIN"/>
    <property type="match status" value="1"/>
</dbReference>
<accession>A0ABS6BI97</accession>
<evidence type="ECO:0000313" key="2">
    <source>
        <dbReference type="EMBL" id="MBU3078030.1"/>
    </source>
</evidence>
<reference evidence="2 3" key="1">
    <citation type="submission" date="2021-06" db="EMBL/GenBank/DDBJ databases">
        <title>Sphingomonas sp. XMGL2, whole genome shotgun sequencing project.</title>
        <authorList>
            <person name="Zhao G."/>
            <person name="Shen L."/>
        </authorList>
    </citation>
    <scope>NUCLEOTIDE SEQUENCE [LARGE SCALE GENOMIC DNA]</scope>
    <source>
        <strain evidence="2 3">XMGL2</strain>
    </source>
</reference>
<organism evidence="2 3">
    <name type="scientific">Sphingomonas quercus</name>
    <dbReference type="NCBI Taxonomy" id="2842451"/>
    <lineage>
        <taxon>Bacteria</taxon>
        <taxon>Pseudomonadati</taxon>
        <taxon>Pseudomonadota</taxon>
        <taxon>Alphaproteobacteria</taxon>
        <taxon>Sphingomonadales</taxon>
        <taxon>Sphingomonadaceae</taxon>
        <taxon>Sphingomonas</taxon>
    </lineage>
</organism>
<dbReference type="PROSITE" id="PS51257">
    <property type="entry name" value="PROKAR_LIPOPROTEIN"/>
    <property type="match status" value="1"/>
</dbReference>
<dbReference type="Proteomes" id="UP000776276">
    <property type="component" value="Unassembled WGS sequence"/>
</dbReference>
<evidence type="ECO:0000313" key="3">
    <source>
        <dbReference type="Proteomes" id="UP000776276"/>
    </source>
</evidence>
<evidence type="ECO:0000259" key="1">
    <source>
        <dbReference type="Pfam" id="PF10988"/>
    </source>
</evidence>
<name>A0ABS6BI97_9SPHN</name>
<gene>
    <name evidence="2" type="ORF">KOF26_09145</name>
</gene>
<sequence length="239" mass="24236">MLRITSALAMAVLVTGCNGRDADGGTQASRDFPLAGFNEIAASGIADVEVHTGAPFHVQAVGTEDALDNLRLKVSDGQLAIGNKSGSMLGWLFGRRQGRVHVRVTMPEISAANLSGAGNIVIDRVAGDRFEGAIAGSGHIRINAIQAGTARFAIAGAGDYEAVGSVQRLSVAMSGAGNLRAPELTAGDVDLSISGVGNLRMRATGKVTGHVSGVGNVEIAGTQDCSIKRSGVGTIKCGA</sequence>
<proteinExistence type="predicted"/>
<keyword evidence="3" id="KW-1185">Reference proteome</keyword>
<dbReference type="PANTHER" id="PTHR39200:SF1">
    <property type="entry name" value="AUTO-TRANSPORTER ADHESIN HEAD GIN DOMAIN-CONTAINING PROTEIN-RELATED"/>
    <property type="match status" value="1"/>
</dbReference>
<comment type="caution">
    <text evidence="2">The sequence shown here is derived from an EMBL/GenBank/DDBJ whole genome shotgun (WGS) entry which is preliminary data.</text>
</comment>
<dbReference type="EMBL" id="JAHKRT010000004">
    <property type="protein sequence ID" value="MBU3078030.1"/>
    <property type="molecule type" value="Genomic_DNA"/>
</dbReference>
<dbReference type="Pfam" id="PF10988">
    <property type="entry name" value="DUF2807"/>
    <property type="match status" value="1"/>
</dbReference>
<protein>
    <submittedName>
        <fullName evidence="2">DUF2807 domain-containing protein</fullName>
    </submittedName>
</protein>
<dbReference type="RefSeq" id="WP_216323528.1">
    <property type="nucleotide sequence ID" value="NZ_JAHKRT010000004.1"/>
</dbReference>
<feature type="domain" description="Putative auto-transporter adhesin head GIN" evidence="1">
    <location>
        <begin position="37"/>
        <end position="221"/>
    </location>
</feature>